<name>A0ABQ9XK77_9EUKA</name>
<evidence type="ECO:0000313" key="3">
    <source>
        <dbReference type="Proteomes" id="UP001281761"/>
    </source>
</evidence>
<dbReference type="GO" id="GO:0008168">
    <property type="term" value="F:methyltransferase activity"/>
    <property type="evidence" value="ECO:0007669"/>
    <property type="project" value="UniProtKB-KW"/>
</dbReference>
<dbReference type="Proteomes" id="UP001281761">
    <property type="component" value="Unassembled WGS sequence"/>
</dbReference>
<keyword evidence="2" id="KW-0489">Methyltransferase</keyword>
<keyword evidence="2" id="KW-0808">Transferase</keyword>
<proteinExistence type="predicted"/>
<dbReference type="SUPFAM" id="SSF53335">
    <property type="entry name" value="S-adenosyl-L-methionine-dependent methyltransferases"/>
    <property type="match status" value="1"/>
</dbReference>
<organism evidence="2 3">
    <name type="scientific">Blattamonas nauphoetae</name>
    <dbReference type="NCBI Taxonomy" id="2049346"/>
    <lineage>
        <taxon>Eukaryota</taxon>
        <taxon>Metamonada</taxon>
        <taxon>Preaxostyla</taxon>
        <taxon>Oxymonadida</taxon>
        <taxon>Blattamonas</taxon>
    </lineage>
</organism>
<evidence type="ECO:0000256" key="1">
    <source>
        <dbReference type="SAM" id="MobiDB-lite"/>
    </source>
</evidence>
<keyword evidence="3" id="KW-1185">Reference proteome</keyword>
<feature type="region of interest" description="Disordered" evidence="1">
    <location>
        <begin position="748"/>
        <end position="775"/>
    </location>
</feature>
<dbReference type="Gene3D" id="3.40.50.150">
    <property type="entry name" value="Vaccinia Virus protein VP39"/>
    <property type="match status" value="1"/>
</dbReference>
<gene>
    <name evidence="2" type="ORF">BLNAU_14091</name>
</gene>
<dbReference type="InterPro" id="IPR029063">
    <property type="entry name" value="SAM-dependent_MTases_sf"/>
</dbReference>
<dbReference type="GO" id="GO:0032259">
    <property type="term" value="P:methylation"/>
    <property type="evidence" value="ECO:0007669"/>
    <property type="project" value="UniProtKB-KW"/>
</dbReference>
<sequence>MTSKELQVNFQTEFLEELSKWDDSFYTPHSFDSNTISQACLSLALQRKEVPLNELLLVGKSGSISTKSYQSLGFTQINVVDNAVIDTSMKDKQHPVLFNDLSSNIIKTKRGSLDEEEVKNSVEELIKSSPSSFTYFTLLPVKLARLVTLIILFSRFNCNQRILICDLPPSSVSLKNSSQYTFTPSSQHLPAPFISFVATPRVDHTVSPTLSLSVAESATNTFHQVFSLISDTQPSNSLSPSTITNILDLIRFQLWTRLIPSQKLIPNPNPSKRVTFPTLPIFTTSLPSQKQGVIPPPESDYTFTAVDSPSSMFPMSDPKSTIPVPCSIVIVPQGRESEWLFSSDEGRSNLISSTRALRTIFSVFTHPPKISLDAIKNELNPFARRLLPKDERGRTVSNVPYVTVGEDPVGKRVRVETGRSEMSGEFWVEDVYIAVDKEAEEEPGKEQQKKKKKSNEPVEYRIFRRLIFASNPNLIQSECQIERGDNPSQVASFSFIKPSTGYQQTLVASFSLLLATPLAPLLSMSPPRPLSCCLIGLGAACLVSSLLKLLSFPLTPTSHSIHFDVAELDGAMEQVSRTSFGFTPKEGEVDVSIGDGVDFVQKRVSATADGSYDVLIVDVDAKERGDGISCPPAPFRTEAFVRNMFSALSASGVAMINLASRSVQASTQYLDLLRSVFGSVIVVNVPEDINKIVICFKDALSTPLTVTTVSEHASSFVNQCRAVLTKRDGATEKPVDLEWMKESMSNLDVGASGASKSKKKRSKKKAADASVTAEP</sequence>
<accession>A0ABQ9XK77</accession>
<dbReference type="EMBL" id="JARBJD010000126">
    <property type="protein sequence ID" value="KAK2951012.1"/>
    <property type="molecule type" value="Genomic_DNA"/>
</dbReference>
<evidence type="ECO:0000313" key="2">
    <source>
        <dbReference type="EMBL" id="KAK2951012.1"/>
    </source>
</evidence>
<reference evidence="2 3" key="1">
    <citation type="journal article" date="2022" name="bioRxiv">
        <title>Genomics of Preaxostyla Flagellates Illuminates Evolutionary Transitions and the Path Towards Mitochondrial Loss.</title>
        <authorList>
            <person name="Novak L.V.F."/>
            <person name="Treitli S.C."/>
            <person name="Pyrih J."/>
            <person name="Halakuc P."/>
            <person name="Pipaliya S.V."/>
            <person name="Vacek V."/>
            <person name="Brzon O."/>
            <person name="Soukal P."/>
            <person name="Eme L."/>
            <person name="Dacks J.B."/>
            <person name="Karnkowska A."/>
            <person name="Elias M."/>
            <person name="Hampl V."/>
        </authorList>
    </citation>
    <scope>NUCLEOTIDE SEQUENCE [LARGE SCALE GENOMIC DNA]</scope>
    <source>
        <strain evidence="2">NAU3</strain>
        <tissue evidence="2">Gut</tissue>
    </source>
</reference>
<protein>
    <submittedName>
        <fullName evidence="2">Methyltransferase domain protein</fullName>
    </submittedName>
</protein>
<comment type="caution">
    <text evidence="2">The sequence shown here is derived from an EMBL/GenBank/DDBJ whole genome shotgun (WGS) entry which is preliminary data.</text>
</comment>